<dbReference type="GO" id="GO:0006633">
    <property type="term" value="P:fatty acid biosynthetic process"/>
    <property type="evidence" value="ECO:0007669"/>
    <property type="project" value="UniProtKB-UniRule"/>
</dbReference>
<dbReference type="Pfam" id="PF02504">
    <property type="entry name" value="FA_synthesis"/>
    <property type="match status" value="1"/>
</dbReference>
<evidence type="ECO:0000256" key="8">
    <source>
        <dbReference type="ARBA" id="ARBA00024069"/>
    </source>
</evidence>
<dbReference type="InterPro" id="IPR012281">
    <property type="entry name" value="Phospholipid_synth_PlsX-like"/>
</dbReference>
<evidence type="ECO:0000256" key="5">
    <source>
        <dbReference type="ARBA" id="ARBA00023098"/>
    </source>
</evidence>
<sequence length="335" mass="37162">MIKIAIDGMGGDHAPDIVIKGIEMFLEKDTSDTEIICVCPEEEFRSAGGKEFLPRLKLVQCDKYIPMDFKLSLSLFRDKDTTMYRIIEMLKNHEIDVAYSAGNTAAFVSLAVGTLKMMTNIDRPAICVHLPNLKDSVTVFLDVGANVSPKVLNLYQYALMGDLYAKNVLDIKNPSVGLLNIGEEPGKGDELRQKLFQRLNQDTELNFVGNIEGHELFTGKADVVITDGFSGNIILKVSEGLGRSFKSIMLKEIKRSVSGKIGFFIARNALMEYARKTDYAEYGGGVLLGTNGVVTVSHGRSSPRAIYHALVLSKRIAESSFFEQLREYSGKWVQQ</sequence>
<dbReference type="GO" id="GO:0008654">
    <property type="term" value="P:phospholipid biosynthetic process"/>
    <property type="evidence" value="ECO:0007669"/>
    <property type="project" value="UniProtKB-KW"/>
</dbReference>
<organism evidence="11">
    <name type="scientific">candidate division TA06 bacterium ADurb.Bin131</name>
    <dbReference type="NCBI Taxonomy" id="1852827"/>
    <lineage>
        <taxon>Bacteria</taxon>
        <taxon>Bacteria division TA06</taxon>
    </lineage>
</organism>
<dbReference type="SUPFAM" id="SSF53659">
    <property type="entry name" value="Isocitrate/Isopropylmalate dehydrogenase-like"/>
    <property type="match status" value="1"/>
</dbReference>
<evidence type="ECO:0000256" key="4">
    <source>
        <dbReference type="ARBA" id="ARBA00022679"/>
    </source>
</evidence>
<dbReference type="AlphaFoldDB" id="A0A1V6C4R1"/>
<keyword evidence="5 10" id="KW-0443">Lipid metabolism</keyword>
<evidence type="ECO:0000256" key="2">
    <source>
        <dbReference type="ARBA" id="ARBA00022490"/>
    </source>
</evidence>
<proteinExistence type="inferred from homology"/>
<comment type="function">
    <text evidence="10">Catalyzes the reversible formation of acyl-phosphate (acyl-PO(4)) from acyl-[acyl-carrier-protein] (acyl-ACP). This enzyme utilizes acyl-ACP as fatty acyl donor, but not acyl-CoA.</text>
</comment>
<comment type="subunit">
    <text evidence="9 10">Homodimer. Probably interacts with PlsY.</text>
</comment>
<dbReference type="EC" id="2.3.1.274" evidence="8 10"/>
<dbReference type="UniPathway" id="UPA00085"/>
<keyword evidence="6 10" id="KW-0594">Phospholipid biosynthesis</keyword>
<evidence type="ECO:0000256" key="3">
    <source>
        <dbReference type="ARBA" id="ARBA00022516"/>
    </source>
</evidence>
<comment type="pathway">
    <text evidence="10">Lipid metabolism; phospholipid metabolism.</text>
</comment>
<keyword evidence="4 10" id="KW-0808">Transferase</keyword>
<dbReference type="PIRSF" id="PIRSF002465">
    <property type="entry name" value="Phsphlp_syn_PlsX"/>
    <property type="match status" value="1"/>
</dbReference>
<protein>
    <recommendedName>
        <fullName evidence="8 10">Phosphate acyltransferase</fullName>
        <ecNumber evidence="8 10">2.3.1.274</ecNumber>
    </recommendedName>
    <alternativeName>
        <fullName evidence="10">Acyl-ACP phosphotransacylase</fullName>
    </alternativeName>
    <alternativeName>
        <fullName evidence="10">Acyl-[acyl-carrier-protein]--phosphate acyltransferase</fullName>
    </alternativeName>
    <alternativeName>
        <fullName evidence="10">Phosphate-acyl-ACP acyltransferase</fullName>
    </alternativeName>
</protein>
<keyword evidence="11" id="KW-0012">Acyltransferase</keyword>
<comment type="catalytic activity">
    <reaction evidence="1 10">
        <text>a fatty acyl-[ACP] + phosphate = an acyl phosphate + holo-[ACP]</text>
        <dbReference type="Rhea" id="RHEA:42292"/>
        <dbReference type="Rhea" id="RHEA-COMP:9685"/>
        <dbReference type="Rhea" id="RHEA-COMP:14125"/>
        <dbReference type="ChEBI" id="CHEBI:43474"/>
        <dbReference type="ChEBI" id="CHEBI:59918"/>
        <dbReference type="ChEBI" id="CHEBI:64479"/>
        <dbReference type="ChEBI" id="CHEBI:138651"/>
        <dbReference type="EC" id="2.3.1.274"/>
    </reaction>
</comment>
<keyword evidence="7 10" id="KW-1208">Phospholipid metabolism</keyword>
<evidence type="ECO:0000256" key="10">
    <source>
        <dbReference type="HAMAP-Rule" id="MF_00019"/>
    </source>
</evidence>
<gene>
    <name evidence="10 11" type="primary">plsX</name>
    <name evidence="11" type="ORF">BWX89_01738</name>
</gene>
<dbReference type="PANTHER" id="PTHR30100:SF1">
    <property type="entry name" value="PHOSPHATE ACYLTRANSFERASE"/>
    <property type="match status" value="1"/>
</dbReference>
<dbReference type="PANTHER" id="PTHR30100">
    <property type="entry name" value="FATTY ACID/PHOSPHOLIPID SYNTHESIS PROTEIN PLSX"/>
    <property type="match status" value="1"/>
</dbReference>
<evidence type="ECO:0000256" key="7">
    <source>
        <dbReference type="ARBA" id="ARBA00023264"/>
    </source>
</evidence>
<dbReference type="NCBIfam" id="TIGR00182">
    <property type="entry name" value="plsX"/>
    <property type="match status" value="1"/>
</dbReference>
<keyword evidence="3 10" id="KW-0444">Lipid biosynthesis</keyword>
<dbReference type="HAMAP" id="MF_00019">
    <property type="entry name" value="PlsX"/>
    <property type="match status" value="1"/>
</dbReference>
<dbReference type="InterPro" id="IPR003664">
    <property type="entry name" value="FA_synthesis"/>
</dbReference>
<dbReference type="GO" id="GO:0043811">
    <property type="term" value="F:phosphate:acyl-[acyl carrier protein] acyltransferase activity"/>
    <property type="evidence" value="ECO:0007669"/>
    <property type="project" value="UniProtKB-UniRule"/>
</dbReference>
<comment type="subcellular location">
    <subcellularLocation>
        <location evidence="10">Cytoplasm</location>
    </subcellularLocation>
    <text evidence="10">Associated with the membrane possibly through PlsY.</text>
</comment>
<dbReference type="EMBL" id="MWDQ01000150">
    <property type="protein sequence ID" value="OQB71814.1"/>
    <property type="molecule type" value="Genomic_DNA"/>
</dbReference>
<accession>A0A1V6C4R1</accession>
<evidence type="ECO:0000256" key="1">
    <source>
        <dbReference type="ARBA" id="ARBA00001232"/>
    </source>
</evidence>
<reference evidence="11" key="1">
    <citation type="submission" date="2017-02" db="EMBL/GenBank/DDBJ databases">
        <title>Delving into the versatile metabolic prowess of the omnipresent phylum Bacteroidetes.</title>
        <authorList>
            <person name="Nobu M.K."/>
            <person name="Mei R."/>
            <person name="Narihiro T."/>
            <person name="Kuroda K."/>
            <person name="Liu W.-T."/>
        </authorList>
    </citation>
    <scope>NUCLEOTIDE SEQUENCE</scope>
    <source>
        <strain evidence="11">ADurb.Bin131</strain>
    </source>
</reference>
<name>A0A1V6C4R1_UNCT6</name>
<comment type="similarity">
    <text evidence="10">Belongs to the PlsX family.</text>
</comment>
<dbReference type="Gene3D" id="3.40.718.10">
    <property type="entry name" value="Isopropylmalate Dehydrogenase"/>
    <property type="match status" value="1"/>
</dbReference>
<evidence type="ECO:0000313" key="11">
    <source>
        <dbReference type="EMBL" id="OQB71814.1"/>
    </source>
</evidence>
<dbReference type="Proteomes" id="UP000485562">
    <property type="component" value="Unassembled WGS sequence"/>
</dbReference>
<evidence type="ECO:0000256" key="6">
    <source>
        <dbReference type="ARBA" id="ARBA00023209"/>
    </source>
</evidence>
<dbReference type="GO" id="GO:0005737">
    <property type="term" value="C:cytoplasm"/>
    <property type="evidence" value="ECO:0007669"/>
    <property type="project" value="UniProtKB-SubCell"/>
</dbReference>
<keyword evidence="2 10" id="KW-0963">Cytoplasm</keyword>
<evidence type="ECO:0000256" key="9">
    <source>
        <dbReference type="ARBA" id="ARBA00046608"/>
    </source>
</evidence>
<comment type="caution">
    <text evidence="11">The sequence shown here is derived from an EMBL/GenBank/DDBJ whole genome shotgun (WGS) entry which is preliminary data.</text>
</comment>